<keyword evidence="5" id="KW-0812">Transmembrane</keyword>
<dbReference type="InterPro" id="IPR013106">
    <property type="entry name" value="Ig_V-set"/>
</dbReference>
<feature type="signal peptide" evidence="6">
    <location>
        <begin position="1"/>
        <end position="22"/>
    </location>
</feature>
<keyword evidence="3" id="KW-0325">Glycoprotein</keyword>
<keyword evidence="9" id="KW-1185">Reference proteome</keyword>
<dbReference type="SMART" id="SM00408">
    <property type="entry name" value="IGc2"/>
    <property type="match status" value="2"/>
</dbReference>
<dbReference type="SMART" id="SM00409">
    <property type="entry name" value="IG"/>
    <property type="match status" value="3"/>
</dbReference>
<accession>A0A3Q3WQR6</accession>
<dbReference type="PROSITE" id="PS50835">
    <property type="entry name" value="IG_LIKE"/>
    <property type="match status" value="2"/>
</dbReference>
<dbReference type="Gene3D" id="2.60.40.10">
    <property type="entry name" value="Immunoglobulins"/>
    <property type="match status" value="3"/>
</dbReference>
<evidence type="ECO:0000256" key="6">
    <source>
        <dbReference type="SAM" id="SignalP"/>
    </source>
</evidence>
<evidence type="ECO:0000256" key="4">
    <source>
        <dbReference type="ARBA" id="ARBA00023319"/>
    </source>
</evidence>
<sequence>TVFLVSMIPTLWLLLCLAEGSGILPDGPLNGTVGGTIVFTTTLTPAESQFSSIEWKFGQKRIFFGYGTNTTAPEYEDRITLMSAGSLELRNLSLTDSGQYTVNMVTNAFLNGTTRLDVYERISGTSVTPSTNLPIEGNSVNLTCEAAGSVFSRMWMKDGSALNLSDNMNLYEQNSVLSFNTLDKRDSGEYSCRVSNPISAEVAQYTLAVNYGPENVQIKGPAEIQFGQTLTLSCSAESRPSASYKWALNGTLIEGQNSSLLTKAIRYLSDSGNYICHAVNFVTDRSSAATHRLSITEKTPGCTAGCIVGIVLACLVILGGVCGGAVNKSVCMNVCMCKELR</sequence>
<dbReference type="PANTHER" id="PTHR44337">
    <property type="entry name" value="CARCINOEMBRYONIC ANTIGEN-RELATED CELL ADHESION MOLECULE 8"/>
    <property type="match status" value="1"/>
</dbReference>
<dbReference type="InterPro" id="IPR003599">
    <property type="entry name" value="Ig_sub"/>
</dbReference>
<keyword evidence="4" id="KW-0393">Immunoglobulin domain</keyword>
<evidence type="ECO:0000256" key="1">
    <source>
        <dbReference type="ARBA" id="ARBA00022729"/>
    </source>
</evidence>
<dbReference type="PANTHER" id="PTHR44337:SF16">
    <property type="entry name" value="CARCINOEMBRYONIC ANTIGEN-RELATED CELL ADHESION MOLECULE 20-LIKE-RELATED"/>
    <property type="match status" value="1"/>
</dbReference>
<dbReference type="Pfam" id="PF07686">
    <property type="entry name" value="V-set"/>
    <property type="match status" value="1"/>
</dbReference>
<dbReference type="Pfam" id="PF13895">
    <property type="entry name" value="Ig_2"/>
    <property type="match status" value="1"/>
</dbReference>
<organism evidence="8 9">
    <name type="scientific">Mola mola</name>
    <name type="common">Ocean sunfish</name>
    <name type="synonym">Tetraodon mola</name>
    <dbReference type="NCBI Taxonomy" id="94237"/>
    <lineage>
        <taxon>Eukaryota</taxon>
        <taxon>Metazoa</taxon>
        <taxon>Chordata</taxon>
        <taxon>Craniata</taxon>
        <taxon>Vertebrata</taxon>
        <taxon>Euteleostomi</taxon>
        <taxon>Actinopterygii</taxon>
        <taxon>Neopterygii</taxon>
        <taxon>Teleostei</taxon>
        <taxon>Neoteleostei</taxon>
        <taxon>Acanthomorphata</taxon>
        <taxon>Eupercaria</taxon>
        <taxon>Tetraodontiformes</taxon>
        <taxon>Molidae</taxon>
        <taxon>Mola</taxon>
    </lineage>
</organism>
<feature type="chain" id="PRO_5018672984" description="Ig-like domain-containing protein" evidence="6">
    <location>
        <begin position="23"/>
        <end position="341"/>
    </location>
</feature>
<keyword evidence="1 6" id="KW-0732">Signal</keyword>
<evidence type="ECO:0000259" key="7">
    <source>
        <dbReference type="PROSITE" id="PS50835"/>
    </source>
</evidence>
<feature type="transmembrane region" description="Helical" evidence="5">
    <location>
        <begin position="307"/>
        <end position="326"/>
    </location>
</feature>
<feature type="domain" description="Ig-like" evidence="7">
    <location>
        <begin position="213"/>
        <end position="296"/>
    </location>
</feature>
<dbReference type="InterPro" id="IPR036179">
    <property type="entry name" value="Ig-like_dom_sf"/>
</dbReference>
<dbReference type="InterPro" id="IPR003598">
    <property type="entry name" value="Ig_sub2"/>
</dbReference>
<dbReference type="Proteomes" id="UP000261620">
    <property type="component" value="Unplaced"/>
</dbReference>
<reference evidence="8" key="1">
    <citation type="submission" date="2025-08" db="UniProtKB">
        <authorList>
            <consortium name="Ensembl"/>
        </authorList>
    </citation>
    <scope>IDENTIFICATION</scope>
</reference>
<name>A0A3Q3WQR6_MOLML</name>
<evidence type="ECO:0000256" key="2">
    <source>
        <dbReference type="ARBA" id="ARBA00023157"/>
    </source>
</evidence>
<evidence type="ECO:0000313" key="8">
    <source>
        <dbReference type="Ensembl" id="ENSMMOP00000020378.1"/>
    </source>
</evidence>
<dbReference type="Ensembl" id="ENSMMOT00000020713.1">
    <property type="protein sequence ID" value="ENSMMOP00000020378.1"/>
    <property type="gene ID" value="ENSMMOG00000015485.1"/>
</dbReference>
<evidence type="ECO:0000256" key="3">
    <source>
        <dbReference type="ARBA" id="ARBA00023180"/>
    </source>
</evidence>
<dbReference type="AlphaFoldDB" id="A0A3Q3WQR6"/>
<dbReference type="InterPro" id="IPR007110">
    <property type="entry name" value="Ig-like_dom"/>
</dbReference>
<keyword evidence="2" id="KW-1015">Disulfide bond</keyword>
<dbReference type="InterPro" id="IPR052598">
    <property type="entry name" value="IgSF_CEA-related"/>
</dbReference>
<feature type="domain" description="Ig-like" evidence="7">
    <location>
        <begin position="136"/>
        <end position="208"/>
    </location>
</feature>
<evidence type="ECO:0000256" key="5">
    <source>
        <dbReference type="SAM" id="Phobius"/>
    </source>
</evidence>
<dbReference type="SUPFAM" id="SSF48726">
    <property type="entry name" value="Immunoglobulin"/>
    <property type="match status" value="3"/>
</dbReference>
<dbReference type="Pfam" id="PF00047">
    <property type="entry name" value="ig"/>
    <property type="match status" value="1"/>
</dbReference>
<protein>
    <recommendedName>
        <fullName evidence="7">Ig-like domain-containing protein</fullName>
    </recommendedName>
</protein>
<keyword evidence="5" id="KW-1133">Transmembrane helix</keyword>
<dbReference type="InterPro" id="IPR013783">
    <property type="entry name" value="Ig-like_fold"/>
</dbReference>
<dbReference type="InterPro" id="IPR013151">
    <property type="entry name" value="Immunoglobulin_dom"/>
</dbReference>
<keyword evidence="5" id="KW-0472">Membrane</keyword>
<proteinExistence type="predicted"/>
<reference evidence="8" key="2">
    <citation type="submission" date="2025-09" db="UniProtKB">
        <authorList>
            <consortium name="Ensembl"/>
        </authorList>
    </citation>
    <scope>IDENTIFICATION</scope>
</reference>
<evidence type="ECO:0000313" key="9">
    <source>
        <dbReference type="Proteomes" id="UP000261620"/>
    </source>
</evidence>